<accession>A0AA44UU76</accession>
<proteinExistence type="predicted"/>
<sequence length="301" mass="30912">MREVRVRSRTMELDLALPSPRSAGARRPGDAPAGAARPERRSGRVRPVADGLWPLDCGAARGAGRGAADRTGAAAGAAPSRRGSGRTGADPAGTGCTGRPGRAGETGAAGRSGQVIPLPGAYVPADGGAPQRTGSTAGSAGGTARPAGGTARQAGSAAGSDEGAARPAGPVPLRSPAPAPPSRDALGLLRQAAEQLAEAHRETEPLRRYPAAYLAALRAGAAVLAMRARPRTRRGAPRDVWRLLAEVAPELEEWAAFFAGCSRLRIEAEAGIGRHIDRRAADDLLRQAEQFVTRVQLLLPR</sequence>
<feature type="compositionally biased region" description="Low complexity" evidence="1">
    <location>
        <begin position="20"/>
        <end position="36"/>
    </location>
</feature>
<dbReference type="Gene3D" id="1.20.120.330">
    <property type="entry name" value="Nucleotidyltransferases domain 2"/>
    <property type="match status" value="1"/>
</dbReference>
<organism evidence="3 4">
    <name type="scientific">Pseudonocardia alni</name>
    <name type="common">Amycolata alni</name>
    <dbReference type="NCBI Taxonomy" id="33907"/>
    <lineage>
        <taxon>Bacteria</taxon>
        <taxon>Bacillati</taxon>
        <taxon>Actinomycetota</taxon>
        <taxon>Actinomycetes</taxon>
        <taxon>Pseudonocardiales</taxon>
        <taxon>Pseudonocardiaceae</taxon>
        <taxon>Pseudonocardia</taxon>
    </lineage>
</organism>
<evidence type="ECO:0000313" key="3">
    <source>
        <dbReference type="EMBL" id="PKB33511.1"/>
    </source>
</evidence>
<dbReference type="InterPro" id="IPR040891">
    <property type="entry name" value="HEPN_SAV_6107"/>
</dbReference>
<protein>
    <submittedName>
        <fullName evidence="3">Uncharacterized protein (UPF0332 family)</fullName>
    </submittedName>
</protein>
<feature type="region of interest" description="Disordered" evidence="1">
    <location>
        <begin position="1"/>
        <end position="184"/>
    </location>
</feature>
<feature type="compositionally biased region" description="Low complexity" evidence="1">
    <location>
        <begin position="131"/>
        <end position="162"/>
    </location>
</feature>
<feature type="compositionally biased region" description="Basic and acidic residues" evidence="1">
    <location>
        <begin position="1"/>
        <end position="12"/>
    </location>
</feature>
<reference evidence="3 4" key="1">
    <citation type="submission" date="2017-11" db="EMBL/GenBank/DDBJ databases">
        <title>Sequencing the genomes of 1000 actinobacteria strains.</title>
        <authorList>
            <person name="Klenk H.-P."/>
        </authorList>
    </citation>
    <scope>NUCLEOTIDE SEQUENCE [LARGE SCALE GENOMIC DNA]</scope>
    <source>
        <strain evidence="3 4">DSM 44104</strain>
    </source>
</reference>
<evidence type="ECO:0000259" key="2">
    <source>
        <dbReference type="Pfam" id="PF18726"/>
    </source>
</evidence>
<gene>
    <name evidence="3" type="ORF">ATL51_5276</name>
</gene>
<comment type="caution">
    <text evidence="3">The sequence shown here is derived from an EMBL/GenBank/DDBJ whole genome shotgun (WGS) entry which is preliminary data.</text>
</comment>
<feature type="domain" description="SAV-6107-like HEPN" evidence="2">
    <location>
        <begin position="199"/>
        <end position="296"/>
    </location>
</feature>
<evidence type="ECO:0000313" key="4">
    <source>
        <dbReference type="Proteomes" id="UP000232453"/>
    </source>
</evidence>
<dbReference type="EMBL" id="PHUJ01000003">
    <property type="protein sequence ID" value="PKB33511.1"/>
    <property type="molecule type" value="Genomic_DNA"/>
</dbReference>
<name>A0AA44UU76_PSEA5</name>
<dbReference type="AlphaFoldDB" id="A0AA44UU76"/>
<evidence type="ECO:0000256" key="1">
    <source>
        <dbReference type="SAM" id="MobiDB-lite"/>
    </source>
</evidence>
<feature type="compositionally biased region" description="Low complexity" evidence="1">
    <location>
        <begin position="69"/>
        <end position="82"/>
    </location>
</feature>
<dbReference type="Proteomes" id="UP000232453">
    <property type="component" value="Unassembled WGS sequence"/>
</dbReference>
<dbReference type="Pfam" id="PF18726">
    <property type="entry name" value="HEPN_SAV_6107"/>
    <property type="match status" value="1"/>
</dbReference>
<feature type="compositionally biased region" description="Pro residues" evidence="1">
    <location>
        <begin position="169"/>
        <end position="181"/>
    </location>
</feature>